<organism evidence="1">
    <name type="scientific">Bactrocera latifrons</name>
    <name type="common">Malaysian fruit fly</name>
    <name type="synonym">Chaetodacus latifrons</name>
    <dbReference type="NCBI Taxonomy" id="174628"/>
    <lineage>
        <taxon>Eukaryota</taxon>
        <taxon>Metazoa</taxon>
        <taxon>Ecdysozoa</taxon>
        <taxon>Arthropoda</taxon>
        <taxon>Hexapoda</taxon>
        <taxon>Insecta</taxon>
        <taxon>Pterygota</taxon>
        <taxon>Neoptera</taxon>
        <taxon>Endopterygota</taxon>
        <taxon>Diptera</taxon>
        <taxon>Brachycera</taxon>
        <taxon>Muscomorpha</taxon>
        <taxon>Tephritoidea</taxon>
        <taxon>Tephritidae</taxon>
        <taxon>Bactrocera</taxon>
        <taxon>Bactrocera</taxon>
    </lineage>
</organism>
<dbReference type="EMBL" id="GDHF01000997">
    <property type="protein sequence ID" value="JAI51317.1"/>
    <property type="molecule type" value="Transcribed_RNA"/>
</dbReference>
<proteinExistence type="predicted"/>
<accession>A0A0K8WJQ6</accession>
<gene>
    <name evidence="1" type="ORF">c2_g1_i1</name>
</gene>
<dbReference type="AlphaFoldDB" id="A0A0K8WJQ6"/>
<evidence type="ECO:0000313" key="1">
    <source>
        <dbReference type="EMBL" id="JAI51317.1"/>
    </source>
</evidence>
<reference evidence="1" key="1">
    <citation type="submission" date="2015-06" db="EMBL/GenBank/DDBJ databases">
        <authorList>
            <person name="Hoefler B.C."/>
            <person name="Straight P.D."/>
        </authorList>
    </citation>
    <scope>NUCLEOTIDE SEQUENCE</scope>
</reference>
<name>A0A0K8WJQ6_BACLA</name>
<dbReference type="OrthoDB" id="7965507at2759"/>
<sequence>MNNKNPDPKSFVIEVCSKSIPEERIEFNKEIKNEIAHDVNNDKIKVFAIYEVIMRLIQSIELSLFAADEKSPMHIAAQMPHNAFMWTKEAWQQRVHYGLFWMKVIAKEAANRDWVEERKLQVDLRQLNDFAHSILLSYIGEELQQEASKKLRSAEEYAELHQSLTNELIANTKQWNKLKEEKGSFDKCTATIKALEQTFLSVNMQALLKQKVKERYLRRHNEVSEEQAKLEADIRIKELIKQIDYYNKRSENDAFISVYKSDVYNNTIEFLRLKIDNIEKKFVTKEIETEDTRQVLQTSIAKLKTKLAYRKAKLRLFRTAVQQYREGALTDFTQLRNSVKSLALSDKSFLVMDTSPSTNLTHEIERTSMAIKAN</sequence>
<protein>
    <submittedName>
        <fullName evidence="1">Uncharacterized protein</fullName>
    </submittedName>
</protein>